<dbReference type="InterPro" id="IPR016071">
    <property type="entry name" value="Staphylococal_nuclease_OB-fold"/>
</dbReference>
<proteinExistence type="predicted"/>
<feature type="domain" description="TNase-like" evidence="1">
    <location>
        <begin position="61"/>
        <end position="130"/>
    </location>
</feature>
<protein>
    <recommendedName>
        <fullName evidence="1">TNase-like domain-containing protein</fullName>
    </recommendedName>
</protein>
<name>A0A6C0KWA0_9ZZZZ</name>
<reference evidence="2" key="1">
    <citation type="journal article" date="2020" name="Nature">
        <title>Giant virus diversity and host interactions through global metagenomics.</title>
        <authorList>
            <person name="Schulz F."/>
            <person name="Roux S."/>
            <person name="Paez-Espino D."/>
            <person name="Jungbluth S."/>
            <person name="Walsh D.A."/>
            <person name="Denef V.J."/>
            <person name="McMahon K.D."/>
            <person name="Konstantinidis K.T."/>
            <person name="Eloe-Fadrosh E.A."/>
            <person name="Kyrpides N.C."/>
            <person name="Woyke T."/>
        </authorList>
    </citation>
    <scope>NUCLEOTIDE SEQUENCE</scope>
    <source>
        <strain evidence="2">GVMAG-S-ERX555907-102</strain>
    </source>
</reference>
<dbReference type="EMBL" id="MN741005">
    <property type="protein sequence ID" value="QHU22262.1"/>
    <property type="molecule type" value="Genomic_DNA"/>
</dbReference>
<evidence type="ECO:0000313" key="2">
    <source>
        <dbReference type="EMBL" id="QHU22262.1"/>
    </source>
</evidence>
<evidence type="ECO:0000259" key="1">
    <source>
        <dbReference type="Pfam" id="PF00565"/>
    </source>
</evidence>
<dbReference type="SUPFAM" id="SSF50199">
    <property type="entry name" value="Staphylococcal nuclease"/>
    <property type="match status" value="1"/>
</dbReference>
<dbReference type="InterPro" id="IPR035437">
    <property type="entry name" value="SNase_OB-fold_sf"/>
</dbReference>
<organism evidence="2">
    <name type="scientific">viral metagenome</name>
    <dbReference type="NCBI Taxonomy" id="1070528"/>
    <lineage>
        <taxon>unclassified sequences</taxon>
        <taxon>metagenomes</taxon>
        <taxon>organismal metagenomes</taxon>
    </lineage>
</organism>
<sequence>MKHLCRVRCNKKNPDHALDSCEYNNCEKFVPDISRGKIVKCYDGDTVTLATIIDGKRVRFNIRMLGYDCAEIRSKDPQEKRVATWAKSYITNMIFGKIVNVSKNKGYDKYGRLLLELEYNGNNVNEIMLETWGVSYFGGHKDKINWNMWDENGKKNNK</sequence>
<accession>A0A6C0KWA0</accession>
<dbReference type="Pfam" id="PF00565">
    <property type="entry name" value="SNase"/>
    <property type="match status" value="1"/>
</dbReference>
<dbReference type="Gene3D" id="2.40.50.90">
    <property type="match status" value="1"/>
</dbReference>
<dbReference type="AlphaFoldDB" id="A0A6C0KWA0"/>